<dbReference type="Pfam" id="PF08402">
    <property type="entry name" value="TOBE_2"/>
    <property type="match status" value="1"/>
</dbReference>
<dbReference type="Gene3D" id="2.40.50.140">
    <property type="entry name" value="Nucleic acid-binding proteins"/>
    <property type="match status" value="1"/>
</dbReference>
<reference evidence="9" key="2">
    <citation type="submission" date="2020-09" db="EMBL/GenBank/DDBJ databases">
        <authorList>
            <person name="Sun Q."/>
            <person name="Zhou Y."/>
        </authorList>
    </citation>
    <scope>NUCLEOTIDE SEQUENCE</scope>
    <source>
        <strain evidence="9">CGMCC 4.7368</strain>
    </source>
</reference>
<dbReference type="InterPro" id="IPR013611">
    <property type="entry name" value="Transp-assoc_OB_typ2"/>
</dbReference>
<name>A0A917Z9Q7_9ACTN</name>
<gene>
    <name evidence="7" type="primary">potA</name>
    <name evidence="9" type="ORF">GCM10012289_62520</name>
</gene>
<dbReference type="InterPro" id="IPR027417">
    <property type="entry name" value="P-loop_NTPase"/>
</dbReference>
<keyword evidence="10" id="KW-1185">Reference proteome</keyword>
<dbReference type="EC" id="7.6.2.11" evidence="7"/>
<evidence type="ECO:0000256" key="3">
    <source>
        <dbReference type="ARBA" id="ARBA00022741"/>
    </source>
</evidence>
<dbReference type="GO" id="GO:0005524">
    <property type="term" value="F:ATP binding"/>
    <property type="evidence" value="ECO:0007669"/>
    <property type="project" value="UniProtKB-KW"/>
</dbReference>
<evidence type="ECO:0000256" key="4">
    <source>
        <dbReference type="ARBA" id="ARBA00022840"/>
    </source>
</evidence>
<evidence type="ECO:0000259" key="8">
    <source>
        <dbReference type="PROSITE" id="PS50893"/>
    </source>
</evidence>
<keyword evidence="4 7" id="KW-0067">ATP-binding</keyword>
<dbReference type="Proteomes" id="UP000646523">
    <property type="component" value="Unassembled WGS sequence"/>
</dbReference>
<dbReference type="PANTHER" id="PTHR42781">
    <property type="entry name" value="SPERMIDINE/PUTRESCINE IMPORT ATP-BINDING PROTEIN POTA"/>
    <property type="match status" value="1"/>
</dbReference>
<comment type="similarity">
    <text evidence="7">Belongs to the ABC transporter superfamily. Spermidine/putrescine importer (TC 3.A.1.11.1) family.</text>
</comment>
<dbReference type="NCBIfam" id="TIGR01187">
    <property type="entry name" value="potA"/>
    <property type="match status" value="1"/>
</dbReference>
<dbReference type="GO" id="GO:0016887">
    <property type="term" value="F:ATP hydrolysis activity"/>
    <property type="evidence" value="ECO:0007669"/>
    <property type="project" value="InterPro"/>
</dbReference>
<dbReference type="InterPro" id="IPR003593">
    <property type="entry name" value="AAA+_ATPase"/>
</dbReference>
<comment type="subunit">
    <text evidence="7">The complex is composed of two ATP-binding proteins (PotA), two transmembrane proteins (PotB and PotC) and a solute-binding protein (PotD).</text>
</comment>
<evidence type="ECO:0000313" key="9">
    <source>
        <dbReference type="EMBL" id="GGO79068.1"/>
    </source>
</evidence>
<evidence type="ECO:0000256" key="1">
    <source>
        <dbReference type="ARBA" id="ARBA00022448"/>
    </source>
</evidence>
<protein>
    <recommendedName>
        <fullName evidence="7">Spermidine/putrescine import ATP-binding protein PotA</fullName>
        <ecNumber evidence="7">7.6.2.11</ecNumber>
    </recommendedName>
</protein>
<dbReference type="SUPFAM" id="SSF52540">
    <property type="entry name" value="P-loop containing nucleoside triphosphate hydrolases"/>
    <property type="match status" value="1"/>
</dbReference>
<dbReference type="InterPro" id="IPR008995">
    <property type="entry name" value="Mo/tungstate-bd_C_term_dom"/>
</dbReference>
<comment type="function">
    <text evidence="7">Part of the ABC transporter complex PotABCD involved in spermidine/putrescine import. Responsible for energy coupling to the transport system.</text>
</comment>
<dbReference type="FunFam" id="3.40.50.300:FF:000042">
    <property type="entry name" value="Maltose/maltodextrin ABC transporter, ATP-binding protein"/>
    <property type="match status" value="1"/>
</dbReference>
<dbReference type="RefSeq" id="WP_189127795.1">
    <property type="nucleotide sequence ID" value="NZ_BMNH01000027.1"/>
</dbReference>
<feature type="domain" description="ABC transporter" evidence="8">
    <location>
        <begin position="11"/>
        <end position="243"/>
    </location>
</feature>
<dbReference type="InterPro" id="IPR005893">
    <property type="entry name" value="PotA-like"/>
</dbReference>
<dbReference type="AlphaFoldDB" id="A0A917Z9Q7"/>
<accession>A0A917Z9Q7</accession>
<dbReference type="GO" id="GO:0015417">
    <property type="term" value="F:ABC-type polyamine transporter activity"/>
    <property type="evidence" value="ECO:0007669"/>
    <property type="project" value="UniProtKB-EC"/>
</dbReference>
<dbReference type="SMART" id="SM00382">
    <property type="entry name" value="AAA"/>
    <property type="match status" value="1"/>
</dbReference>
<comment type="catalytic activity">
    <reaction evidence="7">
        <text>ATP + H2O + polyamine-[polyamine-binding protein]Side 1 = ADP + phosphate + polyamineSide 2 + [polyamine-binding protein]Side 1.</text>
        <dbReference type="EC" id="7.6.2.11"/>
    </reaction>
</comment>
<dbReference type="Gene3D" id="2.40.50.100">
    <property type="match status" value="1"/>
</dbReference>
<dbReference type="InterPro" id="IPR003439">
    <property type="entry name" value="ABC_transporter-like_ATP-bd"/>
</dbReference>
<keyword evidence="6 7" id="KW-0472">Membrane</keyword>
<evidence type="ECO:0000256" key="7">
    <source>
        <dbReference type="RuleBase" id="RU364083"/>
    </source>
</evidence>
<dbReference type="GO" id="GO:0043190">
    <property type="term" value="C:ATP-binding cassette (ABC) transporter complex"/>
    <property type="evidence" value="ECO:0007669"/>
    <property type="project" value="InterPro"/>
</dbReference>
<dbReference type="Gene3D" id="3.40.50.300">
    <property type="entry name" value="P-loop containing nucleotide triphosphate hydrolases"/>
    <property type="match status" value="1"/>
</dbReference>
<evidence type="ECO:0000313" key="10">
    <source>
        <dbReference type="Proteomes" id="UP000646523"/>
    </source>
</evidence>
<reference evidence="9" key="1">
    <citation type="journal article" date="2014" name="Int. J. Syst. Evol. Microbiol.">
        <title>Complete genome sequence of Corynebacterium casei LMG S-19264T (=DSM 44701T), isolated from a smear-ripened cheese.</title>
        <authorList>
            <consortium name="US DOE Joint Genome Institute (JGI-PGF)"/>
            <person name="Walter F."/>
            <person name="Albersmeier A."/>
            <person name="Kalinowski J."/>
            <person name="Ruckert C."/>
        </authorList>
    </citation>
    <scope>NUCLEOTIDE SEQUENCE</scope>
    <source>
        <strain evidence="9">CGMCC 4.7368</strain>
    </source>
</reference>
<dbReference type="SUPFAM" id="SSF50331">
    <property type="entry name" value="MOP-like"/>
    <property type="match status" value="1"/>
</dbReference>
<keyword evidence="5 7" id="KW-1278">Translocase</keyword>
<dbReference type="EMBL" id="BMNH01000027">
    <property type="protein sequence ID" value="GGO79068.1"/>
    <property type="molecule type" value="Genomic_DNA"/>
</dbReference>
<dbReference type="PROSITE" id="PS50893">
    <property type="entry name" value="ABC_TRANSPORTER_2"/>
    <property type="match status" value="1"/>
</dbReference>
<dbReference type="InterPro" id="IPR012340">
    <property type="entry name" value="NA-bd_OB-fold"/>
</dbReference>
<dbReference type="InterPro" id="IPR050093">
    <property type="entry name" value="ABC_SmlMolc_Importer"/>
</dbReference>
<organism evidence="9 10">
    <name type="scientific">Nonomuraea cavernae</name>
    <dbReference type="NCBI Taxonomy" id="2045107"/>
    <lineage>
        <taxon>Bacteria</taxon>
        <taxon>Bacillati</taxon>
        <taxon>Actinomycetota</taxon>
        <taxon>Actinomycetes</taxon>
        <taxon>Streptosporangiales</taxon>
        <taxon>Streptosporangiaceae</taxon>
        <taxon>Nonomuraea</taxon>
    </lineage>
</organism>
<proteinExistence type="inferred from homology"/>
<keyword evidence="3 7" id="KW-0547">Nucleotide-binding</keyword>
<evidence type="ECO:0000256" key="6">
    <source>
        <dbReference type="ARBA" id="ARBA00023136"/>
    </source>
</evidence>
<sequence length="367" mass="40297">MTVAVDTDLALELRGVSKQYPGTDTAAVSGVDLQIRRGEFVTFLGPSGSGKTTTLNMIAGFISPTAGEIVLHGRNIADLPPHQRNLGMVFQNYALFPHMSVWDNVAFPLVERKYPKDQIRERVRAALEMVNLTGFEKRRPRELSGGQQQRVALTRALVFDPPILLMDEPLSALDKKLRQRLQLEIKRVHREVGITFLFVTHDQEEAMALSDRVVVFDQGRIEQVGTPDELYRRPATRFVAEFLGDSNLIEGKLVERDGATALATPECQIPLPDWPGGREAPSGDEHCVMFRPEDVKVLPADDEGAACRGTVRDVVYLGSEQRVIVTTETGREVTVRTGGETTGIPGVGGTVGLRFSASNAWLIPTGG</sequence>
<dbReference type="PANTHER" id="PTHR42781:SF4">
    <property type="entry name" value="SPERMIDINE_PUTRESCINE IMPORT ATP-BINDING PROTEIN POTA"/>
    <property type="match status" value="1"/>
</dbReference>
<comment type="caution">
    <text evidence="9">The sequence shown here is derived from an EMBL/GenBank/DDBJ whole genome shotgun (WGS) entry which is preliminary data.</text>
</comment>
<keyword evidence="1 7" id="KW-0813">Transport</keyword>
<dbReference type="Pfam" id="PF00005">
    <property type="entry name" value="ABC_tran"/>
    <property type="match status" value="1"/>
</dbReference>
<evidence type="ECO:0000256" key="2">
    <source>
        <dbReference type="ARBA" id="ARBA00022475"/>
    </source>
</evidence>
<keyword evidence="2 7" id="KW-1003">Cell membrane</keyword>
<evidence type="ECO:0000256" key="5">
    <source>
        <dbReference type="ARBA" id="ARBA00022967"/>
    </source>
</evidence>